<feature type="transmembrane region" description="Helical" evidence="1">
    <location>
        <begin position="37"/>
        <end position="61"/>
    </location>
</feature>
<dbReference type="EMBL" id="MFKT01000015">
    <property type="protein sequence ID" value="OGG53204.1"/>
    <property type="molecule type" value="Genomic_DNA"/>
</dbReference>
<keyword evidence="1" id="KW-0472">Membrane</keyword>
<dbReference type="STRING" id="1798480.A2851_02745"/>
<organism evidence="2 3">
    <name type="scientific">Candidatus Kaiserbacteria bacterium RIFCSPHIGHO2_01_FULL_53_29</name>
    <dbReference type="NCBI Taxonomy" id="1798480"/>
    <lineage>
        <taxon>Bacteria</taxon>
        <taxon>Candidatus Kaiseribacteriota</taxon>
    </lineage>
</organism>
<evidence type="ECO:0000313" key="3">
    <source>
        <dbReference type="Proteomes" id="UP000176863"/>
    </source>
</evidence>
<proteinExistence type="predicted"/>
<gene>
    <name evidence="2" type="ORF">A2851_02745</name>
</gene>
<comment type="caution">
    <text evidence="2">The sequence shown here is derived from an EMBL/GenBank/DDBJ whole genome shotgun (WGS) entry which is preliminary data.</text>
</comment>
<accession>A0A1F6CVL7</accession>
<feature type="transmembrane region" description="Helical" evidence="1">
    <location>
        <begin position="139"/>
        <end position="156"/>
    </location>
</feature>
<feature type="transmembrane region" description="Helical" evidence="1">
    <location>
        <begin position="280"/>
        <end position="303"/>
    </location>
</feature>
<evidence type="ECO:0008006" key="4">
    <source>
        <dbReference type="Google" id="ProtNLM"/>
    </source>
</evidence>
<feature type="transmembrane region" description="Helical" evidence="1">
    <location>
        <begin position="73"/>
        <end position="93"/>
    </location>
</feature>
<feature type="transmembrane region" description="Helical" evidence="1">
    <location>
        <begin position="9"/>
        <end position="31"/>
    </location>
</feature>
<feature type="transmembrane region" description="Helical" evidence="1">
    <location>
        <begin position="212"/>
        <end position="234"/>
    </location>
</feature>
<reference evidence="2 3" key="1">
    <citation type="journal article" date="2016" name="Nat. Commun.">
        <title>Thousands of microbial genomes shed light on interconnected biogeochemical processes in an aquifer system.</title>
        <authorList>
            <person name="Anantharaman K."/>
            <person name="Brown C.T."/>
            <person name="Hug L.A."/>
            <person name="Sharon I."/>
            <person name="Castelle C.J."/>
            <person name="Probst A.J."/>
            <person name="Thomas B.C."/>
            <person name="Singh A."/>
            <person name="Wilkins M.J."/>
            <person name="Karaoz U."/>
            <person name="Brodie E.L."/>
            <person name="Williams K.H."/>
            <person name="Hubbard S.S."/>
            <person name="Banfield J.F."/>
        </authorList>
    </citation>
    <scope>NUCLEOTIDE SEQUENCE [LARGE SCALE GENOMIC DNA]</scope>
</reference>
<evidence type="ECO:0000313" key="2">
    <source>
        <dbReference type="EMBL" id="OGG53204.1"/>
    </source>
</evidence>
<keyword evidence="1" id="KW-0812">Transmembrane</keyword>
<sequence>MSALDLHRFLLRFALAGVNVFAWIFVFQYFYLIEPSIAHALARVALLYALSQMITCLLTPYAARALRKGARRMLILAVLVAASALVALGSTFAAYWSVAYVPLGVAAFAIALGIYRALYFVPYEIEALVAGPARRGMGTELFIALAPLAVGLFIVSTEYGPIWIMYIGATVVALSALPLLYLREIHEGYSWGYRETFVQLLARANRPAVTHAFLEGISGAALLLFWPIAVFLIAGWSYGMLGVILTLTFLVAILSRTLVRKGVRRAGLHQSRPLNVIFAATPWLFRMLVGTPLGVVVVDSYFFTTTPRRTGLDPLTFEQFADAGTYVDEYTALKEMALALGKTAACILGAILALLASVPVALVCVFIAAALASVTVALRPR</sequence>
<feature type="transmembrane region" description="Helical" evidence="1">
    <location>
        <begin position="240"/>
        <end position="259"/>
    </location>
</feature>
<feature type="transmembrane region" description="Helical" evidence="1">
    <location>
        <begin position="162"/>
        <end position="182"/>
    </location>
</feature>
<evidence type="ECO:0000256" key="1">
    <source>
        <dbReference type="SAM" id="Phobius"/>
    </source>
</evidence>
<protein>
    <recommendedName>
        <fullName evidence="4">Major facilitator superfamily (MFS) profile domain-containing protein</fullName>
    </recommendedName>
</protein>
<feature type="transmembrane region" description="Helical" evidence="1">
    <location>
        <begin position="347"/>
        <end position="378"/>
    </location>
</feature>
<feature type="transmembrane region" description="Helical" evidence="1">
    <location>
        <begin position="99"/>
        <end position="118"/>
    </location>
</feature>
<dbReference type="Proteomes" id="UP000176863">
    <property type="component" value="Unassembled WGS sequence"/>
</dbReference>
<name>A0A1F6CVL7_9BACT</name>
<keyword evidence="1" id="KW-1133">Transmembrane helix</keyword>
<dbReference type="AlphaFoldDB" id="A0A1F6CVL7"/>